<keyword evidence="2" id="KW-1185">Reference proteome</keyword>
<accession>A0A5J5EKY5</accession>
<evidence type="ECO:0000313" key="2">
    <source>
        <dbReference type="Proteomes" id="UP000326924"/>
    </source>
</evidence>
<dbReference type="AlphaFoldDB" id="A0A5J5EKY5"/>
<comment type="caution">
    <text evidence="1">The sequence shown here is derived from an EMBL/GenBank/DDBJ whole genome shotgun (WGS) entry which is preliminary data.</text>
</comment>
<sequence length="119" mass="13063">QLTLLSGVQDFNAFRGSEFIFKAHVCIVTGDMPGCAKLQFLQGNSASRYCPYCMVEAVQNGNSTYCAVNMPHNPAEDSKIGHRPDYHPSALAVRTDVETRDIASKIVNFRSDKLCSSMA</sequence>
<reference evidence="1 2" key="1">
    <citation type="submission" date="2019-09" db="EMBL/GenBank/DDBJ databases">
        <title>Draft genome of the ectomycorrhizal ascomycete Sphaerosporella brunnea.</title>
        <authorList>
            <consortium name="DOE Joint Genome Institute"/>
            <person name="Benucci G.M."/>
            <person name="Marozzi G."/>
            <person name="Antonielli L."/>
            <person name="Sanchez S."/>
            <person name="Marco P."/>
            <person name="Wang X."/>
            <person name="Falini L.B."/>
            <person name="Barry K."/>
            <person name="Haridas S."/>
            <person name="Lipzen A."/>
            <person name="Labutti K."/>
            <person name="Grigoriev I.V."/>
            <person name="Murat C."/>
            <person name="Martin F."/>
            <person name="Albertini E."/>
            <person name="Donnini D."/>
            <person name="Bonito G."/>
        </authorList>
    </citation>
    <scope>NUCLEOTIDE SEQUENCE [LARGE SCALE GENOMIC DNA]</scope>
    <source>
        <strain evidence="1 2">Sb_GMNB300</strain>
    </source>
</reference>
<protein>
    <submittedName>
        <fullName evidence="1">Uncharacterized protein</fullName>
    </submittedName>
</protein>
<name>A0A5J5EKY5_9PEZI</name>
<proteinExistence type="predicted"/>
<gene>
    <name evidence="1" type="ORF">FN846DRAFT_785141</name>
</gene>
<organism evidence="1 2">
    <name type="scientific">Sphaerosporella brunnea</name>
    <dbReference type="NCBI Taxonomy" id="1250544"/>
    <lineage>
        <taxon>Eukaryota</taxon>
        <taxon>Fungi</taxon>
        <taxon>Dikarya</taxon>
        <taxon>Ascomycota</taxon>
        <taxon>Pezizomycotina</taxon>
        <taxon>Pezizomycetes</taxon>
        <taxon>Pezizales</taxon>
        <taxon>Pyronemataceae</taxon>
        <taxon>Sphaerosporella</taxon>
    </lineage>
</organism>
<dbReference type="EMBL" id="VXIS01000269">
    <property type="protein sequence ID" value="KAA8895388.1"/>
    <property type="molecule type" value="Genomic_DNA"/>
</dbReference>
<evidence type="ECO:0000313" key="1">
    <source>
        <dbReference type="EMBL" id="KAA8895388.1"/>
    </source>
</evidence>
<dbReference type="Proteomes" id="UP000326924">
    <property type="component" value="Unassembled WGS sequence"/>
</dbReference>
<feature type="non-terminal residue" evidence="1">
    <location>
        <position position="1"/>
    </location>
</feature>
<dbReference type="InParanoid" id="A0A5J5EKY5"/>